<name>A0A2W5VAD0_9BACT</name>
<evidence type="ECO:0008006" key="3">
    <source>
        <dbReference type="Google" id="ProtNLM"/>
    </source>
</evidence>
<proteinExistence type="predicted"/>
<gene>
    <name evidence="1" type="ORF">DI536_00510</name>
</gene>
<sequence>MLVPLLLAGCDESTLPQPLVVESFDAVTQVTMLDLSAGPSFADERGGGVFVDLAGRVVRVRANSQRGVLESHPRNGVWPGPATGVYSLGPSNALVATSRGFFVADQGWLIAPSWQSKLPPEGLRATTLDTEGAAWLAHDTGLFRLAGGLLSEFKTGETSLTGITALAVAPYDGANGVWFTREGRLFVAAQTARTTYNVREVVLDPSVISGSVIGLAGLSPTGRTGGELWAITQNVLLAYTGTSWRQFTLGASPRKLISAGRFAWLQAGDSIYRFDADGAGWAKANGLDAAATLLGMDATGAAWIRVGENTMSISPSTPVRISGLHEGSRIYDGQLVLQAALPSTLAVDAVEWQFDDHAPHQLEPSNGMMGAGPTLEQTFFSLAGNEASGLPRPVSLGSLEDGWHTLTFTATSGYTKLTRKVNFEFAGAATATVSWAEDIKPISEARCAKCHSTGTEPELTTYAQWKANAAFAAAAVRDARMPADGPMDAASISAIVRWANGGTQP</sequence>
<organism evidence="1 2">
    <name type="scientific">Archangium gephyra</name>
    <dbReference type="NCBI Taxonomy" id="48"/>
    <lineage>
        <taxon>Bacteria</taxon>
        <taxon>Pseudomonadati</taxon>
        <taxon>Myxococcota</taxon>
        <taxon>Myxococcia</taxon>
        <taxon>Myxococcales</taxon>
        <taxon>Cystobacterineae</taxon>
        <taxon>Archangiaceae</taxon>
        <taxon>Archangium</taxon>
    </lineage>
</organism>
<protein>
    <recommendedName>
        <fullName evidence="3">Cytochrome c domain-containing protein</fullName>
    </recommendedName>
</protein>
<evidence type="ECO:0000313" key="1">
    <source>
        <dbReference type="EMBL" id="PZR18398.1"/>
    </source>
</evidence>
<comment type="caution">
    <text evidence="1">The sequence shown here is derived from an EMBL/GenBank/DDBJ whole genome shotgun (WGS) entry which is preliminary data.</text>
</comment>
<dbReference type="AlphaFoldDB" id="A0A2W5VAD0"/>
<dbReference type="EMBL" id="QFQP01000001">
    <property type="protein sequence ID" value="PZR18398.1"/>
    <property type="molecule type" value="Genomic_DNA"/>
</dbReference>
<dbReference type="Proteomes" id="UP000249061">
    <property type="component" value="Unassembled WGS sequence"/>
</dbReference>
<accession>A0A2W5VAD0</accession>
<evidence type="ECO:0000313" key="2">
    <source>
        <dbReference type="Proteomes" id="UP000249061"/>
    </source>
</evidence>
<reference evidence="1 2" key="1">
    <citation type="submission" date="2017-08" db="EMBL/GenBank/DDBJ databases">
        <title>Infants hospitalized years apart are colonized by the same room-sourced microbial strains.</title>
        <authorList>
            <person name="Brooks B."/>
            <person name="Olm M.R."/>
            <person name="Firek B.A."/>
            <person name="Baker R."/>
            <person name="Thomas B.C."/>
            <person name="Morowitz M.J."/>
            <person name="Banfield J.F."/>
        </authorList>
    </citation>
    <scope>NUCLEOTIDE SEQUENCE [LARGE SCALE GENOMIC DNA]</scope>
    <source>
        <strain evidence="1">S2_003_000_R2_14</strain>
    </source>
</reference>